<gene>
    <name evidence="12" type="ORF">PYX00_006474</name>
</gene>
<dbReference type="PANTHER" id="PTHR24379:SF121">
    <property type="entry name" value="C2H2-TYPE DOMAIN-CONTAINING PROTEIN"/>
    <property type="match status" value="1"/>
</dbReference>
<dbReference type="FunFam" id="3.30.160.60:FF:001325">
    <property type="entry name" value="zinc finger protein 200"/>
    <property type="match status" value="1"/>
</dbReference>
<keyword evidence="4 10" id="KW-0863">Zinc-finger</keyword>
<feature type="domain" description="C2H2-type" evidence="11">
    <location>
        <begin position="607"/>
        <end position="635"/>
    </location>
</feature>
<protein>
    <recommendedName>
        <fullName evidence="11">C2H2-type domain-containing protein</fullName>
    </recommendedName>
</protein>
<evidence type="ECO:0000256" key="6">
    <source>
        <dbReference type="ARBA" id="ARBA00023015"/>
    </source>
</evidence>
<feature type="domain" description="C2H2-type" evidence="11">
    <location>
        <begin position="519"/>
        <end position="546"/>
    </location>
</feature>
<dbReference type="SUPFAM" id="SSF57667">
    <property type="entry name" value="beta-beta-alpha zinc fingers"/>
    <property type="match status" value="5"/>
</dbReference>
<dbReference type="GO" id="GO:0003677">
    <property type="term" value="F:DNA binding"/>
    <property type="evidence" value="ECO:0007669"/>
    <property type="project" value="UniProtKB-KW"/>
</dbReference>
<comment type="subcellular location">
    <subcellularLocation>
        <location evidence="1">Nucleus</location>
    </subcellularLocation>
</comment>
<keyword evidence="7" id="KW-0238">DNA-binding</keyword>
<keyword evidence="9" id="KW-0539">Nucleus</keyword>
<evidence type="ECO:0000259" key="11">
    <source>
        <dbReference type="PROSITE" id="PS50157"/>
    </source>
</evidence>
<evidence type="ECO:0000256" key="7">
    <source>
        <dbReference type="ARBA" id="ARBA00023125"/>
    </source>
</evidence>
<evidence type="ECO:0000256" key="2">
    <source>
        <dbReference type="ARBA" id="ARBA00022723"/>
    </source>
</evidence>
<evidence type="ECO:0000256" key="3">
    <source>
        <dbReference type="ARBA" id="ARBA00022737"/>
    </source>
</evidence>
<feature type="domain" description="C2H2-type" evidence="11">
    <location>
        <begin position="427"/>
        <end position="449"/>
    </location>
</feature>
<keyword evidence="6" id="KW-0805">Transcription regulation</keyword>
<dbReference type="InterPro" id="IPR041661">
    <property type="entry name" value="ZN622/Rei1/Reh1_Znf-C2H2"/>
</dbReference>
<proteinExistence type="predicted"/>
<dbReference type="Pfam" id="PF12756">
    <property type="entry name" value="zf-C2H2_2"/>
    <property type="match status" value="1"/>
</dbReference>
<keyword evidence="2" id="KW-0479">Metal-binding</keyword>
<feature type="domain" description="C2H2-type" evidence="11">
    <location>
        <begin position="289"/>
        <end position="316"/>
    </location>
</feature>
<dbReference type="GO" id="GO:0008270">
    <property type="term" value="F:zinc ion binding"/>
    <property type="evidence" value="ECO:0007669"/>
    <property type="project" value="UniProtKB-KW"/>
</dbReference>
<accession>A0AAW2HWK5</accession>
<evidence type="ECO:0000313" key="12">
    <source>
        <dbReference type="EMBL" id="KAL0273911.1"/>
    </source>
</evidence>
<reference evidence="12" key="1">
    <citation type="journal article" date="2024" name="Gigascience">
        <title>Chromosome-level genome of the poultry shaft louse Menopon gallinae provides insight into the host-switching and adaptive evolution of parasitic lice.</title>
        <authorList>
            <person name="Xu Y."/>
            <person name="Ma L."/>
            <person name="Liu S."/>
            <person name="Liang Y."/>
            <person name="Liu Q."/>
            <person name="He Z."/>
            <person name="Tian L."/>
            <person name="Duan Y."/>
            <person name="Cai W."/>
            <person name="Li H."/>
            <person name="Song F."/>
        </authorList>
    </citation>
    <scope>NUCLEOTIDE SEQUENCE</scope>
    <source>
        <strain evidence="12">Cailab_2023a</strain>
    </source>
</reference>
<dbReference type="SMART" id="SM00355">
    <property type="entry name" value="ZnF_C2H2"/>
    <property type="match status" value="13"/>
</dbReference>
<evidence type="ECO:0000256" key="5">
    <source>
        <dbReference type="ARBA" id="ARBA00022833"/>
    </source>
</evidence>
<feature type="domain" description="C2H2-type" evidence="11">
    <location>
        <begin position="547"/>
        <end position="574"/>
    </location>
</feature>
<dbReference type="PROSITE" id="PS00028">
    <property type="entry name" value="ZINC_FINGER_C2H2_1"/>
    <property type="match status" value="10"/>
</dbReference>
<dbReference type="GO" id="GO:0005634">
    <property type="term" value="C:nucleus"/>
    <property type="evidence" value="ECO:0007669"/>
    <property type="project" value="UniProtKB-SubCell"/>
</dbReference>
<dbReference type="EMBL" id="JARGDH010000003">
    <property type="protein sequence ID" value="KAL0273911.1"/>
    <property type="molecule type" value="Genomic_DNA"/>
</dbReference>
<dbReference type="InterPro" id="IPR036236">
    <property type="entry name" value="Znf_C2H2_sf"/>
</dbReference>
<dbReference type="Pfam" id="PF13912">
    <property type="entry name" value="zf-C2H2_6"/>
    <property type="match status" value="2"/>
</dbReference>
<dbReference type="Pfam" id="PF00096">
    <property type="entry name" value="zf-C2H2"/>
    <property type="match status" value="3"/>
</dbReference>
<sequence>MWIKAVTPLEDILKISPTTIREKAGIHTKPFGEKEYNNTEKTSTLQEACPLFGSNGEFIQTDLLNEVYSSNSNITKGPELIHEKDTFKCGRCKTQFQALTAFIDHKRTQCDFVQMTDEKTDSLSGGGVLFPDMVFSGDRLSPDSSEELIELIDDPAQSGILSFVVGNNQVFITNPLQLSELSNQLILSSSTGDKSELILTNDQAGSMVALDREMPDKLLLTGSPAIQNKGGNDIVLAAEVTNNASLINIDTEINGTEGLNLRDDMILEFQFGNDNPMKIDKTDRIKTKLPCSYCGKLFEKPFNLQQHERVHTGERPFQCVICGRAFSQKANVRKHMIRHKVWPQAKQTLKINVDQDSNNANDQELDRTSYSCQYCSLSFSSYSLHKKHLAVHSDFKVYRCIQKGCDATFSDLDEFLCHSESHSSAEFQCHVCLKIFTSLEELGAHQYDHDLPNRVRKDLNIKLKCEVCHAQFKSAESLKNHMAVDSHNYECPHCKSVFSCERFLRRHLATHSDPSQSKFECEFCKKTFRTQKYLNNHSFIHSKEKPFDCELCNKQFASKYRLKRHLAIHLSQYLECPFKAYLGCDKKFYRKDKLRNHVTTHSHLKIRSCQVCSKSFTSFTKLQQHMKCEHKAIKKKQMLKCINCSQMFRKQKQLLQHHCTIGEKLKSRTRNDTPKNNDSQELVANIEIIMVPYINN</sequence>
<evidence type="ECO:0000256" key="9">
    <source>
        <dbReference type="ARBA" id="ARBA00023242"/>
    </source>
</evidence>
<feature type="domain" description="C2H2-type" evidence="11">
    <location>
        <begin position="317"/>
        <end position="339"/>
    </location>
</feature>
<keyword evidence="5" id="KW-0862">Zinc</keyword>
<dbReference type="PANTHER" id="PTHR24379">
    <property type="entry name" value="KRAB AND ZINC FINGER DOMAIN-CONTAINING"/>
    <property type="match status" value="1"/>
</dbReference>
<evidence type="ECO:0000256" key="1">
    <source>
        <dbReference type="ARBA" id="ARBA00004123"/>
    </source>
</evidence>
<dbReference type="Pfam" id="PF13894">
    <property type="entry name" value="zf-C2H2_4"/>
    <property type="match status" value="1"/>
</dbReference>
<comment type="caution">
    <text evidence="12">The sequence shown here is derived from an EMBL/GenBank/DDBJ whole genome shotgun (WGS) entry which is preliminary data.</text>
</comment>
<feature type="domain" description="C2H2-type" evidence="11">
    <location>
        <begin position="574"/>
        <end position="606"/>
    </location>
</feature>
<feature type="domain" description="C2H2-type" evidence="11">
    <location>
        <begin position="463"/>
        <end position="492"/>
    </location>
</feature>
<keyword evidence="3" id="KW-0677">Repeat</keyword>
<dbReference type="Pfam" id="PF12874">
    <property type="entry name" value="zf-met"/>
    <property type="match status" value="1"/>
</dbReference>
<evidence type="ECO:0000256" key="10">
    <source>
        <dbReference type="PROSITE-ProRule" id="PRU00042"/>
    </source>
</evidence>
<feature type="domain" description="C2H2-type" evidence="11">
    <location>
        <begin position="489"/>
        <end position="516"/>
    </location>
</feature>
<dbReference type="FunFam" id="3.30.160.60:FF:000630">
    <property type="entry name" value="Zinc finger protein 180"/>
    <property type="match status" value="1"/>
</dbReference>
<dbReference type="PROSITE" id="PS50157">
    <property type="entry name" value="ZINC_FINGER_C2H2_2"/>
    <property type="match status" value="10"/>
</dbReference>
<dbReference type="InterPro" id="IPR013087">
    <property type="entry name" value="Znf_C2H2_type"/>
</dbReference>
<dbReference type="AlphaFoldDB" id="A0AAW2HWK5"/>
<dbReference type="FunFam" id="3.30.160.60:FF:000965">
    <property type="entry name" value="Neurotrophin receptor-interacting factor homolog"/>
    <property type="match status" value="1"/>
</dbReference>
<name>A0AAW2HWK5_9NEOP</name>
<evidence type="ECO:0000256" key="4">
    <source>
        <dbReference type="ARBA" id="ARBA00022771"/>
    </source>
</evidence>
<feature type="domain" description="C2H2-type" evidence="11">
    <location>
        <begin position="370"/>
        <end position="397"/>
    </location>
</feature>
<evidence type="ECO:0000256" key="8">
    <source>
        <dbReference type="ARBA" id="ARBA00023163"/>
    </source>
</evidence>
<keyword evidence="8" id="KW-0804">Transcription</keyword>
<dbReference type="Gene3D" id="3.30.160.60">
    <property type="entry name" value="Classic Zinc Finger"/>
    <property type="match status" value="7"/>
</dbReference>
<organism evidence="12">
    <name type="scientific">Menopon gallinae</name>
    <name type="common">poultry shaft louse</name>
    <dbReference type="NCBI Taxonomy" id="328185"/>
    <lineage>
        <taxon>Eukaryota</taxon>
        <taxon>Metazoa</taxon>
        <taxon>Ecdysozoa</taxon>
        <taxon>Arthropoda</taxon>
        <taxon>Hexapoda</taxon>
        <taxon>Insecta</taxon>
        <taxon>Pterygota</taxon>
        <taxon>Neoptera</taxon>
        <taxon>Paraneoptera</taxon>
        <taxon>Psocodea</taxon>
        <taxon>Troctomorpha</taxon>
        <taxon>Phthiraptera</taxon>
        <taxon>Amblycera</taxon>
        <taxon>Menoponidae</taxon>
        <taxon>Menopon</taxon>
    </lineage>
</organism>